<dbReference type="InterPro" id="IPR008929">
    <property type="entry name" value="Chondroitin_lyas"/>
</dbReference>
<feature type="domain" description="Heparinase II/III-like C-terminal" evidence="6">
    <location>
        <begin position="528"/>
        <end position="711"/>
    </location>
</feature>
<dbReference type="PANTHER" id="PTHR39210:SF1">
    <property type="entry name" value="HEPARIN-SULFATE LYASE"/>
    <property type="match status" value="1"/>
</dbReference>
<dbReference type="SUPFAM" id="SSF48230">
    <property type="entry name" value="Chondroitin AC/alginate lyase"/>
    <property type="match status" value="1"/>
</dbReference>
<dbReference type="Gene3D" id="2.60.40.10">
    <property type="entry name" value="Immunoglobulins"/>
    <property type="match status" value="1"/>
</dbReference>
<dbReference type="Gene3D" id="1.50.10.100">
    <property type="entry name" value="Chondroitin AC/alginate lyase"/>
    <property type="match status" value="1"/>
</dbReference>
<dbReference type="Pfam" id="PF07940">
    <property type="entry name" value="Hepar_II_III_C"/>
    <property type="match status" value="1"/>
</dbReference>
<keyword evidence="2 5" id="KW-0732">Signal</keyword>
<organism evidence="7 8">
    <name type="scientific">Chitiniphilus purpureus</name>
    <dbReference type="NCBI Taxonomy" id="2981137"/>
    <lineage>
        <taxon>Bacteria</taxon>
        <taxon>Pseudomonadati</taxon>
        <taxon>Pseudomonadota</taxon>
        <taxon>Betaproteobacteria</taxon>
        <taxon>Neisseriales</taxon>
        <taxon>Chitinibacteraceae</taxon>
        <taxon>Chitiniphilus</taxon>
    </lineage>
</organism>
<evidence type="ECO:0000256" key="1">
    <source>
        <dbReference type="ARBA" id="ARBA00004418"/>
    </source>
</evidence>
<dbReference type="Proteomes" id="UP001061302">
    <property type="component" value="Chromosome"/>
</dbReference>
<keyword evidence="3" id="KW-0574">Periplasm</keyword>
<evidence type="ECO:0000256" key="5">
    <source>
        <dbReference type="SAM" id="SignalP"/>
    </source>
</evidence>
<reference evidence="7" key="1">
    <citation type="submission" date="2022-10" db="EMBL/GenBank/DDBJ databases">
        <title>Chitiniphilus purpureus sp. nov., a novel chitin-degrading bacterium isolated from crawfish pond sediment.</title>
        <authorList>
            <person name="Li K."/>
        </authorList>
    </citation>
    <scope>NUCLEOTIDE SEQUENCE</scope>
    <source>
        <strain evidence="7">CD1</strain>
    </source>
</reference>
<comment type="subcellular location">
    <subcellularLocation>
        <location evidence="1">Periplasm</location>
    </subcellularLocation>
</comment>
<dbReference type="RefSeq" id="WP_263126060.1">
    <property type="nucleotide sequence ID" value="NZ_CP106753.1"/>
</dbReference>
<accession>A0ABY6DT62</accession>
<keyword evidence="8" id="KW-1185">Reference proteome</keyword>
<sequence>MQLVRRAISAGISMLFLAPSAWSSTYVQLDDLAVTQPDDWITQLIETRRQAGTPVMPVKPSHAGAEAIQRTPVFTWPMHAFTRADEQVSYRVQVRKVGETLLQIDANYLPHNWYMPLDKELLADGVYEWRVVGGLRGQPESIGQWRRFSIGPDSSFILPDIKPQDSRSWYLATAAKDHPRILPAPYLSRIQATFAGERKALWDKVRQAVMDDVAHPSALSEPSGEVITLASKSEAVMQRIEEAALVWLAEGNTQVRDRLKARVMHIAGWAGVGADKYDGSNDTAARTALWALVVGYDALYPAITQAEREQLAAVIAQRAAIIDAAISGPYRKMEHNPLDSHSAPTVIALGATAAVMSGRHPRFDHNFFNKWVTFSYALVHPYGSEDGGWGNSGGYGEEFLDNTTPFWDALAQTVDVNPYQLTQLKHYPRYRLFTAPPRVQGMARTVLSQFGDGAGNSGPGKGYYGYWLYTRMPNPISKWLAEKQPLNAAATSVSNSNVNNPAIRSLVAPVVSAAEASAIADFAPATAPTAALFPSVGVVAMHGGWDENRASVFFRSSPFGAFNHSHADQNSFVVGAPGTLGTEMLLIDSGVYDRYGSDYWKNWYRQTKAHNAITYTDPRHPATSGVGQSATIGNLPTNYDAQGRIRGFHTEPGFTITTGDAARAYDRTIIKRALRTLAYVGKNVLLVHDDLEASTPLKWEWNFHSLLAPTIESNGQVKISYQGAQLCMRQLLDGADRYDHLQTTERTMPLPNAANQFHSVWSTGSARTSQQSLILIDIGCTNPAVNVTRTAEAVSAVVGSREIQFMPNQLPRYTTAN</sequence>
<dbReference type="PANTHER" id="PTHR39210">
    <property type="entry name" value="HEPARIN-SULFATE LYASE"/>
    <property type="match status" value="1"/>
</dbReference>
<evidence type="ECO:0000313" key="7">
    <source>
        <dbReference type="EMBL" id="UXY16676.1"/>
    </source>
</evidence>
<feature type="chain" id="PRO_5046526010" evidence="5">
    <location>
        <begin position="24"/>
        <end position="817"/>
    </location>
</feature>
<dbReference type="InterPro" id="IPR013783">
    <property type="entry name" value="Ig-like_fold"/>
</dbReference>
<evidence type="ECO:0000256" key="2">
    <source>
        <dbReference type="ARBA" id="ARBA00022729"/>
    </source>
</evidence>
<protein>
    <submittedName>
        <fullName evidence="7">Heparinase II/III family protein</fullName>
    </submittedName>
</protein>
<dbReference type="Gene3D" id="2.70.98.70">
    <property type="match status" value="1"/>
</dbReference>
<dbReference type="InterPro" id="IPR012480">
    <property type="entry name" value="Hepar_II_III_C"/>
</dbReference>
<evidence type="ECO:0000256" key="3">
    <source>
        <dbReference type="ARBA" id="ARBA00022764"/>
    </source>
</evidence>
<name>A0ABY6DT62_9NEIS</name>
<proteinExistence type="predicted"/>
<evidence type="ECO:0000313" key="8">
    <source>
        <dbReference type="Proteomes" id="UP001061302"/>
    </source>
</evidence>
<feature type="signal peptide" evidence="5">
    <location>
        <begin position="1"/>
        <end position="23"/>
    </location>
</feature>
<evidence type="ECO:0000256" key="4">
    <source>
        <dbReference type="ARBA" id="ARBA00023239"/>
    </source>
</evidence>
<gene>
    <name evidence="7" type="ORF">N8I74_06555</name>
</gene>
<dbReference type="EMBL" id="CP106753">
    <property type="protein sequence ID" value="UXY16676.1"/>
    <property type="molecule type" value="Genomic_DNA"/>
</dbReference>
<keyword evidence="4" id="KW-0456">Lyase</keyword>
<evidence type="ECO:0000259" key="6">
    <source>
        <dbReference type="Pfam" id="PF07940"/>
    </source>
</evidence>